<feature type="transmembrane region" description="Helical" evidence="6">
    <location>
        <begin position="209"/>
        <end position="231"/>
    </location>
</feature>
<evidence type="ECO:0000313" key="9">
    <source>
        <dbReference type="Proteomes" id="UP001158045"/>
    </source>
</evidence>
<keyword evidence="9" id="KW-1185">Reference proteome</keyword>
<sequence length="235" mass="26029">MLFQVNYWTAFTAGFLSFFSPCLLPLVPAYIMYLTGSFDTADIAKKRKRAIIQTLGFILGFTIVFMILGVSASFIGRLFAQNKAILGKISGLVIIFFGVYMTGLIKLPFMSKDYRKRTARSNVTFVSSIAIGMAFAFGWTPCFGPILGAILASTAAISKNVAEGVKYLFTYSMGMAVPFLLTSIFLNFFDQKVASLTKYSKILNRIAGVFLMIIGLLIFTDKMYIIANWLIDLTS</sequence>
<dbReference type="Proteomes" id="UP001158045">
    <property type="component" value="Unassembled WGS sequence"/>
</dbReference>
<proteinExistence type="inferred from homology"/>
<evidence type="ECO:0000256" key="5">
    <source>
        <dbReference type="ARBA" id="ARBA00023136"/>
    </source>
</evidence>
<evidence type="ECO:0000256" key="6">
    <source>
        <dbReference type="SAM" id="Phobius"/>
    </source>
</evidence>
<gene>
    <name evidence="8" type="ORF">QE109_06305</name>
</gene>
<evidence type="ECO:0000256" key="4">
    <source>
        <dbReference type="ARBA" id="ARBA00022989"/>
    </source>
</evidence>
<evidence type="ECO:0000259" key="7">
    <source>
        <dbReference type="Pfam" id="PF02683"/>
    </source>
</evidence>
<organism evidence="8 9">
    <name type="scientific">Fusibacter bizertensis</name>
    <dbReference type="NCBI Taxonomy" id="1488331"/>
    <lineage>
        <taxon>Bacteria</taxon>
        <taxon>Bacillati</taxon>
        <taxon>Bacillota</taxon>
        <taxon>Clostridia</taxon>
        <taxon>Eubacteriales</taxon>
        <taxon>Eubacteriales Family XII. Incertae Sedis</taxon>
        <taxon>Fusibacter</taxon>
    </lineage>
</organism>
<feature type="transmembrane region" description="Helical" evidence="6">
    <location>
        <begin position="55"/>
        <end position="79"/>
    </location>
</feature>
<keyword evidence="3 6" id="KW-0812">Transmembrane</keyword>
<name>A0ABT6NBF3_9FIRM</name>
<comment type="subcellular location">
    <subcellularLocation>
        <location evidence="1">Membrane</location>
        <topology evidence="1">Multi-pass membrane protein</topology>
    </subcellularLocation>
</comment>
<dbReference type="PANTHER" id="PTHR31272">
    <property type="entry name" value="CYTOCHROME C-TYPE BIOGENESIS PROTEIN HI_1454-RELATED"/>
    <property type="match status" value="1"/>
</dbReference>
<keyword evidence="5 6" id="KW-0472">Membrane</keyword>
<comment type="similarity">
    <text evidence="2">Belongs to the DsbD family.</text>
</comment>
<feature type="transmembrane region" description="Helical" evidence="6">
    <location>
        <begin position="85"/>
        <end position="105"/>
    </location>
</feature>
<reference evidence="8 9" key="1">
    <citation type="submission" date="2023-04" db="EMBL/GenBank/DDBJ databases">
        <title>Fusibacter bizertensis strain WBS, isolated from littoral bottom sediments of the Arctic seas - biochemical and genomic analysis.</title>
        <authorList>
            <person name="Brioukhanov A.L."/>
        </authorList>
    </citation>
    <scope>NUCLEOTIDE SEQUENCE [LARGE SCALE GENOMIC DNA]</scope>
    <source>
        <strain evidence="8 9">WBS</strain>
    </source>
</reference>
<dbReference type="PANTHER" id="PTHR31272:SF4">
    <property type="entry name" value="CYTOCHROME C-TYPE BIOGENESIS PROTEIN HI_1454-RELATED"/>
    <property type="match status" value="1"/>
</dbReference>
<comment type="caution">
    <text evidence="8">The sequence shown here is derived from an EMBL/GenBank/DDBJ whole genome shotgun (WGS) entry which is preliminary data.</text>
</comment>
<feature type="transmembrane region" description="Helical" evidence="6">
    <location>
        <begin position="6"/>
        <end position="34"/>
    </location>
</feature>
<protein>
    <submittedName>
        <fullName evidence="8">Cytochrome c biogenesis protein CcdA</fullName>
    </submittedName>
</protein>
<dbReference type="InterPro" id="IPR003834">
    <property type="entry name" value="Cyt_c_assmbl_TM_dom"/>
</dbReference>
<evidence type="ECO:0000256" key="3">
    <source>
        <dbReference type="ARBA" id="ARBA00022692"/>
    </source>
</evidence>
<dbReference type="InterPro" id="IPR051790">
    <property type="entry name" value="Cytochrome_c-biogenesis_DsbD"/>
</dbReference>
<feature type="transmembrane region" description="Helical" evidence="6">
    <location>
        <begin position="169"/>
        <end position="189"/>
    </location>
</feature>
<feature type="domain" description="Cytochrome C biogenesis protein transmembrane" evidence="7">
    <location>
        <begin position="8"/>
        <end position="213"/>
    </location>
</feature>
<dbReference type="EMBL" id="JARYZI010000003">
    <property type="protein sequence ID" value="MDH8677750.1"/>
    <property type="molecule type" value="Genomic_DNA"/>
</dbReference>
<evidence type="ECO:0000313" key="8">
    <source>
        <dbReference type="EMBL" id="MDH8677750.1"/>
    </source>
</evidence>
<evidence type="ECO:0000256" key="1">
    <source>
        <dbReference type="ARBA" id="ARBA00004141"/>
    </source>
</evidence>
<feature type="transmembrane region" description="Helical" evidence="6">
    <location>
        <begin position="125"/>
        <end position="157"/>
    </location>
</feature>
<dbReference type="Pfam" id="PF02683">
    <property type="entry name" value="DsbD_TM"/>
    <property type="match status" value="1"/>
</dbReference>
<dbReference type="RefSeq" id="WP_281093571.1">
    <property type="nucleotide sequence ID" value="NZ_JARYZI010000003.1"/>
</dbReference>
<keyword evidence="4 6" id="KW-1133">Transmembrane helix</keyword>
<evidence type="ECO:0000256" key="2">
    <source>
        <dbReference type="ARBA" id="ARBA00006143"/>
    </source>
</evidence>
<accession>A0ABT6NBF3</accession>